<organism evidence="1 2">
    <name type="scientific">Pontibacter lucknowensis</name>
    <dbReference type="NCBI Taxonomy" id="1077936"/>
    <lineage>
        <taxon>Bacteria</taxon>
        <taxon>Pseudomonadati</taxon>
        <taxon>Bacteroidota</taxon>
        <taxon>Cytophagia</taxon>
        <taxon>Cytophagales</taxon>
        <taxon>Hymenobacteraceae</taxon>
        <taxon>Pontibacter</taxon>
    </lineage>
</organism>
<dbReference type="STRING" id="1077936.SAMN05421545_3827"/>
<gene>
    <name evidence="1" type="ORF">SAMN05421545_3827</name>
</gene>
<dbReference type="EMBL" id="FTNM01000007">
    <property type="protein sequence ID" value="SIR47972.1"/>
    <property type="molecule type" value="Genomic_DNA"/>
</dbReference>
<sequence>MKKIFAFLMLALVFVGCTDEWEEDLRDPKNPTAVPAPMLFSNAQRNLVDQMVTPNVNSGIFRLISQHWANTTYPEESRYDLVSRNIPQNFWFTLYRDVLMDFREASIVINEDQALNAAVKANQLAIIEVMEVYTWSVLVNTFGDIPYSEALNRDIIYPSYDDDAAIYEDLFARLDAAIATLNQNSGAASFGGADLIYGGNVARWIMYANSLKLKLGMTVADVNPSRAQQAASEAAPNVFKSTADQAVFRYTATTPNVNPVWTNLVQSGRNDFVPSATLINRMNELNDPRRAAYFTQLNGAYVGGIYGNNNTYANFSKVNPTITAPDRPAIVLGYDEVEFYLAEAAARGFISAVPADHFRRAITTSMEIWGITDAAALTSYFAQPDVAAGLAALAAPGSGGTLTDAQRRALGVQKWIALYERPFHAWTEFRRLDYPQLQAPDPQYRPAYNVVPVRYPYPPTERTLNPDAVNAAATAIGGDEATTRIFWDVRPAGQ</sequence>
<dbReference type="InterPro" id="IPR011990">
    <property type="entry name" value="TPR-like_helical_dom_sf"/>
</dbReference>
<dbReference type="Pfam" id="PF12771">
    <property type="entry name" value="SusD-like_2"/>
    <property type="match status" value="1"/>
</dbReference>
<dbReference type="InterPro" id="IPR041662">
    <property type="entry name" value="SusD-like_2"/>
</dbReference>
<dbReference type="PROSITE" id="PS51257">
    <property type="entry name" value="PROKAR_LIPOPROTEIN"/>
    <property type="match status" value="1"/>
</dbReference>
<evidence type="ECO:0000313" key="1">
    <source>
        <dbReference type="EMBL" id="SIR47972.1"/>
    </source>
</evidence>
<accession>A0A1N7B9K4</accession>
<proteinExistence type="predicted"/>
<dbReference type="AlphaFoldDB" id="A0A1N7B9K4"/>
<evidence type="ECO:0000313" key="2">
    <source>
        <dbReference type="Proteomes" id="UP000185924"/>
    </source>
</evidence>
<name>A0A1N7B9K4_9BACT</name>
<dbReference type="Gene3D" id="1.25.40.390">
    <property type="match status" value="1"/>
</dbReference>
<dbReference type="RefSeq" id="WP_076423320.1">
    <property type="nucleotide sequence ID" value="NZ_FTNM01000007.1"/>
</dbReference>
<dbReference type="OrthoDB" id="622163at2"/>
<protein>
    <submittedName>
        <fullName evidence="1">Starch-binding associating with outer membrane</fullName>
    </submittedName>
</protein>
<reference evidence="2" key="1">
    <citation type="submission" date="2017-01" db="EMBL/GenBank/DDBJ databases">
        <authorList>
            <person name="Varghese N."/>
            <person name="Submissions S."/>
        </authorList>
    </citation>
    <scope>NUCLEOTIDE SEQUENCE [LARGE SCALE GENOMIC DNA]</scope>
    <source>
        <strain evidence="2">DM9</strain>
    </source>
</reference>
<dbReference type="SUPFAM" id="SSF48452">
    <property type="entry name" value="TPR-like"/>
    <property type="match status" value="1"/>
</dbReference>
<dbReference type="Proteomes" id="UP000185924">
    <property type="component" value="Unassembled WGS sequence"/>
</dbReference>
<keyword evidence="2" id="KW-1185">Reference proteome</keyword>